<reference evidence="3" key="1">
    <citation type="submission" date="2024-02" db="UniProtKB">
        <authorList>
            <consortium name="WormBaseParasite"/>
        </authorList>
    </citation>
    <scope>IDENTIFICATION</scope>
</reference>
<evidence type="ECO:0000313" key="2">
    <source>
        <dbReference type="Proteomes" id="UP000887575"/>
    </source>
</evidence>
<dbReference type="Pfam" id="PF12215">
    <property type="entry name" value="Glyco_hydr_116N"/>
    <property type="match status" value="1"/>
</dbReference>
<sequence>MATRSRLTGINCEQRERIGEGGLYPRSWTEYKVPSCNLSVTLRQVNPVFPNNYKETSFPTTAFIFDVDNRSNVEHEVSIAFVFRNGTGKRRSDLAADCTAENFQENEIAAVSLQHKIDKMNCTYGLATRVKVSNNNFVPYDFFFVYSDQITSLCRSFDPCGNGLTLWQHLAETGNLPGEGIFLVK</sequence>
<dbReference type="GO" id="GO:0008422">
    <property type="term" value="F:beta-glucosidase activity"/>
    <property type="evidence" value="ECO:0007669"/>
    <property type="project" value="TreeGrafter"/>
</dbReference>
<dbReference type="WBParaSite" id="MBELARI_LOCUS12456">
    <property type="protein sequence ID" value="MBELARI_LOCUS12456"/>
    <property type="gene ID" value="MBELARI_LOCUS12456"/>
</dbReference>
<evidence type="ECO:0000259" key="1">
    <source>
        <dbReference type="Pfam" id="PF12215"/>
    </source>
</evidence>
<dbReference type="AlphaFoldDB" id="A0AAF3EEQ0"/>
<evidence type="ECO:0000313" key="3">
    <source>
        <dbReference type="WBParaSite" id="MBELARI_LOCUS12456"/>
    </source>
</evidence>
<keyword evidence="2" id="KW-1185">Reference proteome</keyword>
<proteinExistence type="predicted"/>
<accession>A0AAF3EEQ0</accession>
<dbReference type="PANTHER" id="PTHR12654">
    <property type="entry name" value="BILE ACID BETA-GLUCOSIDASE-RELATED"/>
    <property type="match status" value="1"/>
</dbReference>
<protein>
    <recommendedName>
        <fullName evidence="1">Glycosyl-hydrolase family 116 N-terminal domain-containing protein</fullName>
    </recommendedName>
</protein>
<dbReference type="PANTHER" id="PTHR12654:SF2">
    <property type="entry name" value="NON-LYSOSOMAL GLUCOSYLCERAMIDASE"/>
    <property type="match status" value="1"/>
</dbReference>
<dbReference type="InterPro" id="IPR052566">
    <property type="entry name" value="Non-lysos_glucosylceramidase"/>
</dbReference>
<name>A0AAF3EEQ0_9BILA</name>
<organism evidence="2 3">
    <name type="scientific">Mesorhabditis belari</name>
    <dbReference type="NCBI Taxonomy" id="2138241"/>
    <lineage>
        <taxon>Eukaryota</taxon>
        <taxon>Metazoa</taxon>
        <taxon>Ecdysozoa</taxon>
        <taxon>Nematoda</taxon>
        <taxon>Chromadorea</taxon>
        <taxon>Rhabditida</taxon>
        <taxon>Rhabditina</taxon>
        <taxon>Rhabditomorpha</taxon>
        <taxon>Rhabditoidea</taxon>
        <taxon>Rhabditidae</taxon>
        <taxon>Mesorhabditinae</taxon>
        <taxon>Mesorhabditis</taxon>
    </lineage>
</organism>
<dbReference type="InterPro" id="IPR024462">
    <property type="entry name" value="GH116_N"/>
</dbReference>
<feature type="domain" description="Glycosyl-hydrolase family 116 N-terminal" evidence="1">
    <location>
        <begin position="22"/>
        <end position="176"/>
    </location>
</feature>
<dbReference type="Proteomes" id="UP000887575">
    <property type="component" value="Unassembled WGS sequence"/>
</dbReference>